<dbReference type="EMBL" id="BMNE01000008">
    <property type="protein sequence ID" value="GGN94324.1"/>
    <property type="molecule type" value="Genomic_DNA"/>
</dbReference>
<name>A0ABQ2KVR3_9NOCA</name>
<evidence type="ECO:0000313" key="1">
    <source>
        <dbReference type="EMBL" id="GGN94324.1"/>
    </source>
</evidence>
<accession>A0ABQ2KVR3</accession>
<evidence type="ECO:0008006" key="3">
    <source>
        <dbReference type="Google" id="ProtNLM"/>
    </source>
</evidence>
<keyword evidence="2" id="KW-1185">Reference proteome</keyword>
<proteinExistence type="predicted"/>
<gene>
    <name evidence="1" type="ORF">GCM10011610_57150</name>
</gene>
<protein>
    <recommendedName>
        <fullName evidence="3">Type I restriction modification DNA specificity domain-containing protein</fullName>
    </recommendedName>
</protein>
<reference evidence="2" key="1">
    <citation type="journal article" date="2019" name="Int. J. Syst. Evol. Microbiol.">
        <title>The Global Catalogue of Microorganisms (GCM) 10K type strain sequencing project: providing services to taxonomists for standard genome sequencing and annotation.</title>
        <authorList>
            <consortium name="The Broad Institute Genomics Platform"/>
            <consortium name="The Broad Institute Genome Sequencing Center for Infectious Disease"/>
            <person name="Wu L."/>
            <person name="Ma J."/>
        </authorList>
    </citation>
    <scope>NUCLEOTIDE SEQUENCE [LARGE SCALE GENOMIC DNA]</scope>
    <source>
        <strain evidence="2">CGMCC 4.7329</strain>
    </source>
</reference>
<sequence>MDGCAGRNLGTVSYRDRHQGLDRWGRCGVADAAGAPTELTARDTPPREGPTYGELRDVVAAFHPPDLPALEQGESPWPTVTLGELVDAGALTVLESPPTLMATDAGSDMLTAKDIRLGRAASKICDPQTPGAVTAQQGDVVVAVGGPTVARVCTAELLVAPGVMVLRGNPNVIDAVFLSGVVRAAGEMAAGKPIDLFAVNFPRLPLAGQRDAGAAIARLMDIENAWRTQRLAVERLVADGLAGLATGMLRAPSGAGDLGE</sequence>
<organism evidence="1 2">
    <name type="scientific">Nocardia rhizosphaerihabitans</name>
    <dbReference type="NCBI Taxonomy" id="1691570"/>
    <lineage>
        <taxon>Bacteria</taxon>
        <taxon>Bacillati</taxon>
        <taxon>Actinomycetota</taxon>
        <taxon>Actinomycetes</taxon>
        <taxon>Mycobacteriales</taxon>
        <taxon>Nocardiaceae</taxon>
        <taxon>Nocardia</taxon>
    </lineage>
</organism>
<dbReference type="Proteomes" id="UP000658127">
    <property type="component" value="Unassembled WGS sequence"/>
</dbReference>
<comment type="caution">
    <text evidence="1">The sequence shown here is derived from an EMBL/GenBank/DDBJ whole genome shotgun (WGS) entry which is preliminary data.</text>
</comment>
<evidence type="ECO:0000313" key="2">
    <source>
        <dbReference type="Proteomes" id="UP000658127"/>
    </source>
</evidence>